<dbReference type="AlphaFoldDB" id="A0A1L9SXE6"/>
<protein>
    <recommendedName>
        <fullName evidence="13">Cytochrome P450</fullName>
    </recommendedName>
</protein>
<dbReference type="STRING" id="1073090.A0A1L9SXE6"/>
<dbReference type="GO" id="GO:0016705">
    <property type="term" value="F:oxidoreductase activity, acting on paired donors, with incorporation or reduction of molecular oxygen"/>
    <property type="evidence" value="ECO:0007669"/>
    <property type="project" value="InterPro"/>
</dbReference>
<dbReference type="GeneID" id="34614178"/>
<dbReference type="InterPro" id="IPR017972">
    <property type="entry name" value="Cyt_P450_CS"/>
</dbReference>
<dbReference type="GO" id="GO:0004497">
    <property type="term" value="F:monooxygenase activity"/>
    <property type="evidence" value="ECO:0007669"/>
    <property type="project" value="UniProtKB-KW"/>
</dbReference>
<evidence type="ECO:0000256" key="9">
    <source>
        <dbReference type="RuleBase" id="RU000461"/>
    </source>
</evidence>
<comment type="cofactor">
    <cofactor evidence="1 8">
        <name>heme</name>
        <dbReference type="ChEBI" id="CHEBI:30413"/>
    </cofactor>
</comment>
<dbReference type="InterPro" id="IPR001128">
    <property type="entry name" value="Cyt_P450"/>
</dbReference>
<dbReference type="EMBL" id="KV878336">
    <property type="protein sequence ID" value="OJJ51826.1"/>
    <property type="molecule type" value="Genomic_DNA"/>
</dbReference>
<keyword evidence="12" id="KW-1185">Reference proteome</keyword>
<dbReference type="PRINTS" id="PR00463">
    <property type="entry name" value="EP450I"/>
</dbReference>
<evidence type="ECO:0000256" key="4">
    <source>
        <dbReference type="ARBA" id="ARBA00022723"/>
    </source>
</evidence>
<dbReference type="PROSITE" id="PS00086">
    <property type="entry name" value="CYTOCHROME_P450"/>
    <property type="match status" value="1"/>
</dbReference>
<proteinExistence type="inferred from homology"/>
<evidence type="ECO:0000313" key="12">
    <source>
        <dbReference type="Proteomes" id="UP000184188"/>
    </source>
</evidence>
<name>A0A1L9SXE6_9EURO</name>
<evidence type="ECO:0008006" key="13">
    <source>
        <dbReference type="Google" id="ProtNLM"/>
    </source>
</evidence>
<dbReference type="InterPro" id="IPR050364">
    <property type="entry name" value="Cytochrome_P450_fung"/>
</dbReference>
<dbReference type="InterPro" id="IPR036396">
    <property type="entry name" value="Cyt_P450_sf"/>
</dbReference>
<feature type="binding site" description="axial binding residue" evidence="8">
    <location>
        <position position="423"/>
    </location>
    <ligand>
        <name>heme</name>
        <dbReference type="ChEBI" id="CHEBI:30413"/>
    </ligand>
    <ligandPart>
        <name>Fe</name>
        <dbReference type="ChEBI" id="CHEBI:18248"/>
    </ligandPart>
</feature>
<evidence type="ECO:0000256" key="2">
    <source>
        <dbReference type="ARBA" id="ARBA00010617"/>
    </source>
</evidence>
<dbReference type="CDD" id="cd11065">
    <property type="entry name" value="CYP64-like"/>
    <property type="match status" value="1"/>
</dbReference>
<evidence type="ECO:0000313" key="11">
    <source>
        <dbReference type="EMBL" id="OJJ51826.1"/>
    </source>
</evidence>
<organism evidence="11 12">
    <name type="scientific">Penicilliopsis zonata CBS 506.65</name>
    <dbReference type="NCBI Taxonomy" id="1073090"/>
    <lineage>
        <taxon>Eukaryota</taxon>
        <taxon>Fungi</taxon>
        <taxon>Dikarya</taxon>
        <taxon>Ascomycota</taxon>
        <taxon>Pezizomycotina</taxon>
        <taxon>Eurotiomycetes</taxon>
        <taxon>Eurotiomycetidae</taxon>
        <taxon>Eurotiales</taxon>
        <taxon>Aspergillaceae</taxon>
        <taxon>Penicilliopsis</taxon>
    </lineage>
</organism>
<evidence type="ECO:0000256" key="5">
    <source>
        <dbReference type="ARBA" id="ARBA00023002"/>
    </source>
</evidence>
<evidence type="ECO:0000256" key="10">
    <source>
        <dbReference type="SAM" id="SignalP"/>
    </source>
</evidence>
<dbReference type="Pfam" id="PF00067">
    <property type="entry name" value="p450"/>
    <property type="match status" value="1"/>
</dbReference>
<dbReference type="PANTHER" id="PTHR46300">
    <property type="entry name" value="P450, PUTATIVE (EUROFUNG)-RELATED-RELATED"/>
    <property type="match status" value="1"/>
</dbReference>
<feature type="chain" id="PRO_5012883076" description="Cytochrome P450" evidence="10">
    <location>
        <begin position="20"/>
        <end position="502"/>
    </location>
</feature>
<evidence type="ECO:0000256" key="8">
    <source>
        <dbReference type="PIRSR" id="PIRSR602401-1"/>
    </source>
</evidence>
<dbReference type="Proteomes" id="UP000184188">
    <property type="component" value="Unassembled WGS sequence"/>
</dbReference>
<keyword evidence="10" id="KW-0732">Signal</keyword>
<dbReference type="PRINTS" id="PR00385">
    <property type="entry name" value="P450"/>
</dbReference>
<dbReference type="GO" id="GO:0020037">
    <property type="term" value="F:heme binding"/>
    <property type="evidence" value="ECO:0007669"/>
    <property type="project" value="InterPro"/>
</dbReference>
<evidence type="ECO:0000256" key="3">
    <source>
        <dbReference type="ARBA" id="ARBA00022617"/>
    </source>
</evidence>
<gene>
    <name evidence="11" type="ORF">ASPZODRAFT_2108113</name>
</gene>
<dbReference type="RefSeq" id="XP_022586336.1">
    <property type="nucleotide sequence ID" value="XM_022727714.1"/>
</dbReference>
<evidence type="ECO:0000256" key="1">
    <source>
        <dbReference type="ARBA" id="ARBA00001971"/>
    </source>
</evidence>
<dbReference type="GO" id="GO:0005506">
    <property type="term" value="F:iron ion binding"/>
    <property type="evidence" value="ECO:0007669"/>
    <property type="project" value="InterPro"/>
</dbReference>
<sequence>MAYLILLLILLVALILLRPRNLPPGPKGIPLLGNLFDLPPPGEQEWQHWLKHKDLYGPLSSVTVLGKTLIIINDRALAFQILEKNSATTSSRPRFTFANELCGWDRVILNIDYSPLLRTYRRAITRGIGTRESAARFHSLLQSETRQFLVRVLNSPEKFIEHNRTAAGAVVLKIVYGYHSEQEGDPLVHLARQTISEFSDAVAPKWLVDILPALKYIPPWMPGGSFHRVARRYRDAVTRLATLPFTFTKSQMSQGQERISFVSTLLRQGEEEEVVKWSAEGIYGGGSDTTVSVLEAFFLAMMLFPDVQRKAQAEIDKAFNHEPTLPSVSDRARLPYLHALIKETLRWHSIVPLGIPHRAETAHVVNSHLIPADAILIANVWAFNNDPAVYPRPRQFVPERFLPGGNPAPDPADVIFGFGRRVCPGRLIAETSIFLMVAHTLAVFDIKPAPGADSFSPHFTPGAISHPQVYPAVFTPRSQRHARLIRRFEADNPVEGGDSHLL</sequence>
<reference evidence="12" key="1">
    <citation type="journal article" date="2017" name="Genome Biol.">
        <title>Comparative genomics reveals high biological diversity and specific adaptations in the industrially and medically important fungal genus Aspergillus.</title>
        <authorList>
            <person name="de Vries R.P."/>
            <person name="Riley R."/>
            <person name="Wiebenga A."/>
            <person name="Aguilar-Osorio G."/>
            <person name="Amillis S."/>
            <person name="Uchima C.A."/>
            <person name="Anderluh G."/>
            <person name="Asadollahi M."/>
            <person name="Askin M."/>
            <person name="Barry K."/>
            <person name="Battaglia E."/>
            <person name="Bayram O."/>
            <person name="Benocci T."/>
            <person name="Braus-Stromeyer S.A."/>
            <person name="Caldana C."/>
            <person name="Canovas D."/>
            <person name="Cerqueira G.C."/>
            <person name="Chen F."/>
            <person name="Chen W."/>
            <person name="Choi C."/>
            <person name="Clum A."/>
            <person name="Dos Santos R.A."/>
            <person name="Damasio A.R."/>
            <person name="Diallinas G."/>
            <person name="Emri T."/>
            <person name="Fekete E."/>
            <person name="Flipphi M."/>
            <person name="Freyberg S."/>
            <person name="Gallo A."/>
            <person name="Gournas C."/>
            <person name="Habgood R."/>
            <person name="Hainaut M."/>
            <person name="Harispe M.L."/>
            <person name="Henrissat B."/>
            <person name="Hilden K.S."/>
            <person name="Hope R."/>
            <person name="Hossain A."/>
            <person name="Karabika E."/>
            <person name="Karaffa L."/>
            <person name="Karanyi Z."/>
            <person name="Krasevec N."/>
            <person name="Kuo A."/>
            <person name="Kusch H."/>
            <person name="LaButti K."/>
            <person name="Lagendijk E.L."/>
            <person name="Lapidus A."/>
            <person name="Levasseur A."/>
            <person name="Lindquist E."/>
            <person name="Lipzen A."/>
            <person name="Logrieco A.F."/>
            <person name="MacCabe A."/>
            <person name="Maekelae M.R."/>
            <person name="Malavazi I."/>
            <person name="Melin P."/>
            <person name="Meyer V."/>
            <person name="Mielnichuk N."/>
            <person name="Miskei M."/>
            <person name="Molnar A.P."/>
            <person name="Mule G."/>
            <person name="Ngan C.Y."/>
            <person name="Orejas M."/>
            <person name="Orosz E."/>
            <person name="Ouedraogo J.P."/>
            <person name="Overkamp K.M."/>
            <person name="Park H.-S."/>
            <person name="Perrone G."/>
            <person name="Piumi F."/>
            <person name="Punt P.J."/>
            <person name="Ram A.F."/>
            <person name="Ramon A."/>
            <person name="Rauscher S."/>
            <person name="Record E."/>
            <person name="Riano-Pachon D.M."/>
            <person name="Robert V."/>
            <person name="Roehrig J."/>
            <person name="Ruller R."/>
            <person name="Salamov A."/>
            <person name="Salih N.S."/>
            <person name="Samson R.A."/>
            <person name="Sandor E."/>
            <person name="Sanguinetti M."/>
            <person name="Schuetze T."/>
            <person name="Sepcic K."/>
            <person name="Shelest E."/>
            <person name="Sherlock G."/>
            <person name="Sophianopoulou V."/>
            <person name="Squina F.M."/>
            <person name="Sun H."/>
            <person name="Susca A."/>
            <person name="Todd R.B."/>
            <person name="Tsang A."/>
            <person name="Unkles S.E."/>
            <person name="van de Wiele N."/>
            <person name="van Rossen-Uffink D."/>
            <person name="Oliveira J.V."/>
            <person name="Vesth T.C."/>
            <person name="Visser J."/>
            <person name="Yu J.-H."/>
            <person name="Zhou M."/>
            <person name="Andersen M.R."/>
            <person name="Archer D.B."/>
            <person name="Baker S.E."/>
            <person name="Benoit I."/>
            <person name="Brakhage A.A."/>
            <person name="Braus G.H."/>
            <person name="Fischer R."/>
            <person name="Frisvad J.C."/>
            <person name="Goldman G.H."/>
            <person name="Houbraken J."/>
            <person name="Oakley B."/>
            <person name="Pocsi I."/>
            <person name="Scazzocchio C."/>
            <person name="Seiboth B."/>
            <person name="vanKuyk P.A."/>
            <person name="Wortman J."/>
            <person name="Dyer P.S."/>
            <person name="Grigoriev I.V."/>
        </authorList>
    </citation>
    <scope>NUCLEOTIDE SEQUENCE [LARGE SCALE GENOMIC DNA]</scope>
    <source>
        <strain evidence="12">CBS 506.65</strain>
    </source>
</reference>
<evidence type="ECO:0000256" key="7">
    <source>
        <dbReference type="ARBA" id="ARBA00023033"/>
    </source>
</evidence>
<keyword evidence="5 9" id="KW-0560">Oxidoreductase</keyword>
<dbReference type="VEuPathDB" id="FungiDB:ASPZODRAFT_2108113"/>
<evidence type="ECO:0000256" key="6">
    <source>
        <dbReference type="ARBA" id="ARBA00023004"/>
    </source>
</evidence>
<dbReference type="InterPro" id="IPR002401">
    <property type="entry name" value="Cyt_P450_E_grp-I"/>
</dbReference>
<keyword evidence="4 8" id="KW-0479">Metal-binding</keyword>
<dbReference type="PANTHER" id="PTHR46300:SF7">
    <property type="entry name" value="P450, PUTATIVE (EUROFUNG)-RELATED"/>
    <property type="match status" value="1"/>
</dbReference>
<dbReference type="SUPFAM" id="SSF48264">
    <property type="entry name" value="Cytochrome P450"/>
    <property type="match status" value="1"/>
</dbReference>
<keyword evidence="6 8" id="KW-0408">Iron</keyword>
<comment type="similarity">
    <text evidence="2 9">Belongs to the cytochrome P450 family.</text>
</comment>
<accession>A0A1L9SXE6</accession>
<dbReference type="Gene3D" id="1.10.630.10">
    <property type="entry name" value="Cytochrome P450"/>
    <property type="match status" value="1"/>
</dbReference>
<feature type="signal peptide" evidence="10">
    <location>
        <begin position="1"/>
        <end position="19"/>
    </location>
</feature>
<dbReference type="OrthoDB" id="2789670at2759"/>
<keyword evidence="7 9" id="KW-0503">Monooxygenase</keyword>
<keyword evidence="3 8" id="KW-0349">Heme</keyword>